<dbReference type="EMBL" id="JAZGQL010000017">
    <property type="protein sequence ID" value="MEE6309689.1"/>
    <property type="molecule type" value="Genomic_DNA"/>
</dbReference>
<proteinExistence type="inferred from homology"/>
<sequence>MRIHHLNCGSLREITPTGGGQRPLPGVCHCLLVETDTDGLVLVETGFGLGDIEAPERSLGEEFLGWARPALDPDEPAVRQIARLGFAPEDVRHVILTHLHRDHTGGLPDFPQATVHVHEDEYEAAMTGGRYPHQAHWAHHPNWARYSFAEGERWFGFDQVRQPVGLPSDILLVPLVGHTPGHIAVAVRDDDRWLLHAGDAYYHHGELAPEAGPVPPFLASLQSSIETDPAQRLGNLERLRSLARDHVTEVAIVSAHDPWEFRRHGNR</sequence>
<dbReference type="PANTHER" id="PTHR42978">
    <property type="entry name" value="QUORUM-QUENCHING LACTONASE YTNP-RELATED-RELATED"/>
    <property type="match status" value="1"/>
</dbReference>
<keyword evidence="2" id="KW-0479">Metal-binding</keyword>
<dbReference type="CDD" id="cd07742">
    <property type="entry name" value="metallo-hydrolase-like_MBL-fold"/>
    <property type="match status" value="1"/>
</dbReference>
<comment type="similarity">
    <text evidence="1">Belongs to the metallo-beta-lactamase superfamily.</text>
</comment>
<organism evidence="6 7">
    <name type="scientific">Plantactinospora veratri</name>
    <dbReference type="NCBI Taxonomy" id="1436122"/>
    <lineage>
        <taxon>Bacteria</taxon>
        <taxon>Bacillati</taxon>
        <taxon>Actinomycetota</taxon>
        <taxon>Actinomycetes</taxon>
        <taxon>Micromonosporales</taxon>
        <taxon>Micromonosporaceae</taxon>
        <taxon>Plantactinospora</taxon>
    </lineage>
</organism>
<keyword evidence="4" id="KW-0862">Zinc</keyword>
<evidence type="ECO:0000313" key="6">
    <source>
        <dbReference type="EMBL" id="MEE6309689.1"/>
    </source>
</evidence>
<evidence type="ECO:0000256" key="4">
    <source>
        <dbReference type="ARBA" id="ARBA00022833"/>
    </source>
</evidence>
<keyword evidence="3" id="KW-0378">Hydrolase</keyword>
<name>A0ABU7SIX3_9ACTN</name>
<comment type="caution">
    <text evidence="6">The sequence shown here is derived from an EMBL/GenBank/DDBJ whole genome shotgun (WGS) entry which is preliminary data.</text>
</comment>
<dbReference type="PANTHER" id="PTHR42978:SF3">
    <property type="entry name" value="BLR3078 PROTEIN"/>
    <property type="match status" value="1"/>
</dbReference>
<evidence type="ECO:0000313" key="7">
    <source>
        <dbReference type="Proteomes" id="UP001339911"/>
    </source>
</evidence>
<dbReference type="InterPro" id="IPR051013">
    <property type="entry name" value="MBL_superfamily_lactonases"/>
</dbReference>
<dbReference type="Gene3D" id="3.60.15.10">
    <property type="entry name" value="Ribonuclease Z/Hydroxyacylglutathione hydrolase-like"/>
    <property type="match status" value="1"/>
</dbReference>
<dbReference type="InterPro" id="IPR036866">
    <property type="entry name" value="RibonucZ/Hydroxyglut_hydro"/>
</dbReference>
<dbReference type="Proteomes" id="UP001339911">
    <property type="component" value="Unassembled WGS sequence"/>
</dbReference>
<evidence type="ECO:0000256" key="2">
    <source>
        <dbReference type="ARBA" id="ARBA00022723"/>
    </source>
</evidence>
<dbReference type="SMART" id="SM00849">
    <property type="entry name" value="Lactamase_B"/>
    <property type="match status" value="1"/>
</dbReference>
<evidence type="ECO:0000256" key="1">
    <source>
        <dbReference type="ARBA" id="ARBA00007749"/>
    </source>
</evidence>
<dbReference type="InterPro" id="IPR001279">
    <property type="entry name" value="Metallo-B-lactamas"/>
</dbReference>
<evidence type="ECO:0000259" key="5">
    <source>
        <dbReference type="SMART" id="SM00849"/>
    </source>
</evidence>
<gene>
    <name evidence="6" type="ORF">V1634_22915</name>
</gene>
<feature type="domain" description="Metallo-beta-lactamase" evidence="5">
    <location>
        <begin position="27"/>
        <end position="256"/>
    </location>
</feature>
<dbReference type="RefSeq" id="WP_331209936.1">
    <property type="nucleotide sequence ID" value="NZ_JAZGQL010000017.1"/>
</dbReference>
<dbReference type="Pfam" id="PF00753">
    <property type="entry name" value="Lactamase_B"/>
    <property type="match status" value="1"/>
</dbReference>
<protein>
    <submittedName>
        <fullName evidence="6">MBL fold metallo-hydrolase</fullName>
    </submittedName>
</protein>
<evidence type="ECO:0000256" key="3">
    <source>
        <dbReference type="ARBA" id="ARBA00022801"/>
    </source>
</evidence>
<accession>A0ABU7SIX3</accession>
<dbReference type="SUPFAM" id="SSF56281">
    <property type="entry name" value="Metallo-hydrolase/oxidoreductase"/>
    <property type="match status" value="1"/>
</dbReference>
<reference evidence="6 7" key="1">
    <citation type="submission" date="2024-01" db="EMBL/GenBank/DDBJ databases">
        <title>Genome insights into Plantactinospora veratri sp. nov.</title>
        <authorList>
            <person name="Wang L."/>
        </authorList>
    </citation>
    <scope>NUCLEOTIDE SEQUENCE [LARGE SCALE GENOMIC DNA]</scope>
    <source>
        <strain evidence="6 7">NEAU-FHS4</strain>
    </source>
</reference>
<keyword evidence="7" id="KW-1185">Reference proteome</keyword>